<accession>A0ABT5Z1Y8</accession>
<dbReference type="InterPro" id="IPR005471">
    <property type="entry name" value="Tscrpt_reg_IclR_N"/>
</dbReference>
<comment type="caution">
    <text evidence="3">The sequence shown here is derived from an EMBL/GenBank/DDBJ whole genome shotgun (WGS) entry which is preliminary data.</text>
</comment>
<feature type="domain" description="HTH iclR-type" evidence="2">
    <location>
        <begin position="15"/>
        <end position="60"/>
    </location>
</feature>
<dbReference type="SUPFAM" id="SSF46785">
    <property type="entry name" value="Winged helix' DNA-binding domain"/>
    <property type="match status" value="1"/>
</dbReference>
<dbReference type="Gene3D" id="1.10.10.10">
    <property type="entry name" value="Winged helix-like DNA-binding domain superfamily/Winged helix DNA-binding domain"/>
    <property type="match status" value="1"/>
</dbReference>
<evidence type="ECO:0000313" key="3">
    <source>
        <dbReference type="EMBL" id="MDF2257709.1"/>
    </source>
</evidence>
<dbReference type="EMBL" id="JARHTQ010000011">
    <property type="protein sequence ID" value="MDF2257709.1"/>
    <property type="molecule type" value="Genomic_DNA"/>
</dbReference>
<sequence>MVASSDSPPGALRQMVLDHLQAHPRGEFTATALSRVTGKSYGAIANALVTLEQHGQAQQVNDHPRRYQLRTSIEQ</sequence>
<evidence type="ECO:0000256" key="1">
    <source>
        <dbReference type="SAM" id="MobiDB-lite"/>
    </source>
</evidence>
<evidence type="ECO:0000259" key="2">
    <source>
        <dbReference type="Pfam" id="PF09339"/>
    </source>
</evidence>
<evidence type="ECO:0000313" key="4">
    <source>
        <dbReference type="Proteomes" id="UP001220022"/>
    </source>
</evidence>
<dbReference type="RefSeq" id="WP_275815992.1">
    <property type="nucleotide sequence ID" value="NZ_BAAANM010000022.1"/>
</dbReference>
<feature type="region of interest" description="Disordered" evidence="1">
    <location>
        <begin position="55"/>
        <end position="75"/>
    </location>
</feature>
<dbReference type="InterPro" id="IPR036388">
    <property type="entry name" value="WH-like_DNA-bd_sf"/>
</dbReference>
<reference evidence="3 4" key="1">
    <citation type="submission" date="2023-03" db="EMBL/GenBank/DDBJ databases">
        <title>Draft genome sequence of type strain Streptomyces ferralitis JCM 14344.</title>
        <authorList>
            <person name="Klaysubun C."/>
            <person name="Duangmal K."/>
        </authorList>
    </citation>
    <scope>NUCLEOTIDE SEQUENCE [LARGE SCALE GENOMIC DNA]</scope>
    <source>
        <strain evidence="3 4">JCM 14344</strain>
    </source>
</reference>
<dbReference type="InterPro" id="IPR036390">
    <property type="entry name" value="WH_DNA-bd_sf"/>
</dbReference>
<dbReference type="Proteomes" id="UP001220022">
    <property type="component" value="Unassembled WGS sequence"/>
</dbReference>
<name>A0ABT5Z1Y8_9ACTN</name>
<organism evidence="3 4">
    <name type="scientific">Streptantibioticus ferralitis</name>
    <dbReference type="NCBI Taxonomy" id="236510"/>
    <lineage>
        <taxon>Bacteria</taxon>
        <taxon>Bacillati</taxon>
        <taxon>Actinomycetota</taxon>
        <taxon>Actinomycetes</taxon>
        <taxon>Kitasatosporales</taxon>
        <taxon>Streptomycetaceae</taxon>
        <taxon>Streptantibioticus</taxon>
    </lineage>
</organism>
<gene>
    <name evidence="3" type="ORF">P2L57_18895</name>
</gene>
<protein>
    <recommendedName>
        <fullName evidence="2">HTH iclR-type domain-containing protein</fullName>
    </recommendedName>
</protein>
<keyword evidence="4" id="KW-1185">Reference proteome</keyword>
<dbReference type="Pfam" id="PF09339">
    <property type="entry name" value="HTH_IclR"/>
    <property type="match status" value="1"/>
</dbReference>
<proteinExistence type="predicted"/>